<protein>
    <submittedName>
        <fullName evidence="6">DUF4870 domain-containing protein</fullName>
    </submittedName>
</protein>
<dbReference type="AlphaFoldDB" id="A0A2P1PNK5"/>
<dbReference type="InterPro" id="IPR019109">
    <property type="entry name" value="MamF_MmsF"/>
</dbReference>
<name>A0A2P1PNK5_9GAMM</name>
<evidence type="ECO:0000313" key="7">
    <source>
        <dbReference type="Proteomes" id="UP000241074"/>
    </source>
</evidence>
<organism evidence="6 7">
    <name type="scientific">Ahniella affigens</name>
    <dbReference type="NCBI Taxonomy" id="2021234"/>
    <lineage>
        <taxon>Bacteria</taxon>
        <taxon>Pseudomonadati</taxon>
        <taxon>Pseudomonadota</taxon>
        <taxon>Gammaproteobacteria</taxon>
        <taxon>Lysobacterales</taxon>
        <taxon>Rhodanobacteraceae</taxon>
        <taxon>Ahniella</taxon>
    </lineage>
</organism>
<dbReference type="EMBL" id="CP027860">
    <property type="protein sequence ID" value="AVP96422.1"/>
    <property type="molecule type" value="Genomic_DNA"/>
</dbReference>
<keyword evidence="2 5" id="KW-0812">Transmembrane</keyword>
<dbReference type="OrthoDB" id="9808930at2"/>
<evidence type="ECO:0000256" key="5">
    <source>
        <dbReference type="SAM" id="Phobius"/>
    </source>
</evidence>
<gene>
    <name evidence="6" type="ORF">C7S18_04085</name>
</gene>
<evidence type="ECO:0000256" key="1">
    <source>
        <dbReference type="ARBA" id="ARBA00004141"/>
    </source>
</evidence>
<keyword evidence="3 5" id="KW-1133">Transmembrane helix</keyword>
<dbReference type="Proteomes" id="UP000241074">
    <property type="component" value="Chromosome"/>
</dbReference>
<dbReference type="RefSeq" id="WP_106890351.1">
    <property type="nucleotide sequence ID" value="NZ_CP027860.1"/>
</dbReference>
<feature type="transmembrane region" description="Helical" evidence="5">
    <location>
        <begin position="25"/>
        <end position="48"/>
    </location>
</feature>
<reference evidence="6 7" key="1">
    <citation type="submission" date="2018-03" db="EMBL/GenBank/DDBJ databases">
        <title>Ahniella affigens gen. nov., sp. nov., a gammaproteobacterium isolated from sandy soil near a stream.</title>
        <authorList>
            <person name="Ko Y."/>
            <person name="Kim J.-H."/>
        </authorList>
    </citation>
    <scope>NUCLEOTIDE SEQUENCE [LARGE SCALE GENOMIC DNA]</scope>
    <source>
        <strain evidence="6 7">D13</strain>
    </source>
</reference>
<feature type="transmembrane region" description="Helical" evidence="5">
    <location>
        <begin position="68"/>
        <end position="93"/>
    </location>
</feature>
<comment type="subcellular location">
    <subcellularLocation>
        <location evidence="1">Membrane</location>
        <topology evidence="1">Multi-pass membrane protein</topology>
    </subcellularLocation>
</comment>
<reference evidence="6 7" key="2">
    <citation type="submission" date="2018-03" db="EMBL/GenBank/DDBJ databases">
        <authorList>
            <person name="Keele B.F."/>
        </authorList>
    </citation>
    <scope>NUCLEOTIDE SEQUENCE [LARGE SCALE GENOMIC DNA]</scope>
    <source>
        <strain evidence="6 7">D13</strain>
    </source>
</reference>
<keyword evidence="7" id="KW-1185">Reference proteome</keyword>
<dbReference type="Pfam" id="PF09685">
    <property type="entry name" value="MamF_MmsF"/>
    <property type="match status" value="1"/>
</dbReference>
<dbReference type="KEGG" id="xba:C7S18_04085"/>
<evidence type="ECO:0000313" key="6">
    <source>
        <dbReference type="EMBL" id="AVP96422.1"/>
    </source>
</evidence>
<keyword evidence="4 5" id="KW-0472">Membrane</keyword>
<sequence>MTDPNSPIAPPPAPALGSVSNDDKLWGMLAHLSALLFGFLGPLVVWLVKKNESAFVDDQGKEALNFQITVFIAMLACGVLSIVIIGLFLMPIVGLGALVLTIMAGIKANGGETYRYPFAIRLIK</sequence>
<proteinExistence type="predicted"/>
<evidence type="ECO:0000256" key="4">
    <source>
        <dbReference type="ARBA" id="ARBA00023136"/>
    </source>
</evidence>
<evidence type="ECO:0000256" key="3">
    <source>
        <dbReference type="ARBA" id="ARBA00022989"/>
    </source>
</evidence>
<accession>A0A2P1PNK5</accession>
<evidence type="ECO:0000256" key="2">
    <source>
        <dbReference type="ARBA" id="ARBA00022692"/>
    </source>
</evidence>